<dbReference type="OrthoDB" id="8127at2157"/>
<evidence type="ECO:0000313" key="4">
    <source>
        <dbReference type="EMBL" id="GGL54083.1"/>
    </source>
</evidence>
<evidence type="ECO:0000313" key="5">
    <source>
        <dbReference type="Proteomes" id="UP000607197"/>
    </source>
</evidence>
<dbReference type="NCBIfam" id="TIGR00229">
    <property type="entry name" value="sensory_box"/>
    <property type="match status" value="1"/>
</dbReference>
<dbReference type="CDD" id="cd00130">
    <property type="entry name" value="PAS"/>
    <property type="match status" value="1"/>
</dbReference>
<dbReference type="InterPro" id="IPR035965">
    <property type="entry name" value="PAS-like_dom_sf"/>
</dbReference>
<dbReference type="GO" id="GO:0000160">
    <property type="term" value="P:phosphorelay signal transduction system"/>
    <property type="evidence" value="ECO:0007669"/>
    <property type="project" value="InterPro"/>
</dbReference>
<keyword evidence="5" id="KW-1185">Reference proteome</keyword>
<organism evidence="4 5">
    <name type="scientific">Halocalculus aciditolerans</name>
    <dbReference type="NCBI Taxonomy" id="1383812"/>
    <lineage>
        <taxon>Archaea</taxon>
        <taxon>Methanobacteriati</taxon>
        <taxon>Methanobacteriota</taxon>
        <taxon>Stenosarchaea group</taxon>
        <taxon>Halobacteria</taxon>
        <taxon>Halobacteriales</taxon>
        <taxon>Halobacteriaceae</taxon>
        <taxon>Halocalculus</taxon>
    </lineage>
</organism>
<protein>
    <recommendedName>
        <fullName evidence="6">PAS domain S-box-containing protein</fullName>
    </recommendedName>
</protein>
<dbReference type="RefSeq" id="WP_188976512.1">
    <property type="nucleotide sequence ID" value="NZ_BMPG01000001.1"/>
</dbReference>
<dbReference type="SUPFAM" id="SSF52172">
    <property type="entry name" value="CheY-like"/>
    <property type="match status" value="1"/>
</dbReference>
<comment type="caution">
    <text evidence="1">Lacks conserved residue(s) required for the propagation of feature annotation.</text>
</comment>
<evidence type="ECO:0008006" key="6">
    <source>
        <dbReference type="Google" id="ProtNLM"/>
    </source>
</evidence>
<name>A0A830FJZ3_9EURY</name>
<dbReference type="SMART" id="SM00091">
    <property type="entry name" value="PAS"/>
    <property type="match status" value="1"/>
</dbReference>
<gene>
    <name evidence="4" type="ORF">GCM10009039_10330</name>
</gene>
<accession>A0A830FJZ3</accession>
<dbReference type="Gene3D" id="3.30.450.20">
    <property type="entry name" value="PAS domain"/>
    <property type="match status" value="1"/>
</dbReference>
<evidence type="ECO:0000256" key="1">
    <source>
        <dbReference type="PROSITE-ProRule" id="PRU00169"/>
    </source>
</evidence>
<feature type="domain" description="PAS" evidence="3">
    <location>
        <begin position="136"/>
        <end position="206"/>
    </location>
</feature>
<dbReference type="Gene3D" id="3.40.50.2300">
    <property type="match status" value="1"/>
</dbReference>
<dbReference type="AlphaFoldDB" id="A0A830FJZ3"/>
<dbReference type="PROSITE" id="PS50110">
    <property type="entry name" value="RESPONSE_REGULATORY"/>
    <property type="match status" value="1"/>
</dbReference>
<comment type="caution">
    <text evidence="4">The sequence shown here is derived from an EMBL/GenBank/DDBJ whole genome shotgun (WGS) entry which is preliminary data.</text>
</comment>
<dbReference type="InterPro" id="IPR001789">
    <property type="entry name" value="Sig_transdc_resp-reg_receiver"/>
</dbReference>
<proteinExistence type="predicted"/>
<feature type="domain" description="Response regulatory" evidence="2">
    <location>
        <begin position="1"/>
        <end position="120"/>
    </location>
</feature>
<evidence type="ECO:0000259" key="3">
    <source>
        <dbReference type="PROSITE" id="PS50112"/>
    </source>
</evidence>
<reference evidence="4" key="2">
    <citation type="submission" date="2020-09" db="EMBL/GenBank/DDBJ databases">
        <authorList>
            <person name="Sun Q."/>
            <person name="Ohkuma M."/>
        </authorList>
    </citation>
    <scope>NUCLEOTIDE SEQUENCE</scope>
    <source>
        <strain evidence="4">JCM 19596</strain>
    </source>
</reference>
<dbReference type="Pfam" id="PF00072">
    <property type="entry name" value="Response_reg"/>
    <property type="match status" value="1"/>
</dbReference>
<dbReference type="Pfam" id="PF08448">
    <property type="entry name" value="PAS_4"/>
    <property type="match status" value="1"/>
</dbReference>
<dbReference type="Proteomes" id="UP000607197">
    <property type="component" value="Unassembled WGS sequence"/>
</dbReference>
<dbReference type="InterPro" id="IPR000014">
    <property type="entry name" value="PAS"/>
</dbReference>
<dbReference type="SUPFAM" id="SSF55785">
    <property type="entry name" value="PYP-like sensor domain (PAS domain)"/>
    <property type="match status" value="1"/>
</dbReference>
<dbReference type="InterPro" id="IPR013656">
    <property type="entry name" value="PAS_4"/>
</dbReference>
<dbReference type="InterPro" id="IPR011006">
    <property type="entry name" value="CheY-like_superfamily"/>
</dbReference>
<evidence type="ECO:0000259" key="2">
    <source>
        <dbReference type="PROSITE" id="PS50110"/>
    </source>
</evidence>
<reference evidence="4" key="1">
    <citation type="journal article" date="2014" name="Int. J. Syst. Evol. Microbiol.">
        <title>Complete genome sequence of Corynebacterium casei LMG S-19264T (=DSM 44701T), isolated from a smear-ripened cheese.</title>
        <authorList>
            <consortium name="US DOE Joint Genome Institute (JGI-PGF)"/>
            <person name="Walter F."/>
            <person name="Albersmeier A."/>
            <person name="Kalinowski J."/>
            <person name="Ruckert C."/>
        </authorList>
    </citation>
    <scope>NUCLEOTIDE SEQUENCE</scope>
    <source>
        <strain evidence="4">JCM 19596</strain>
    </source>
</reference>
<dbReference type="EMBL" id="BMPG01000001">
    <property type="protein sequence ID" value="GGL54083.1"/>
    <property type="molecule type" value="Genomic_DNA"/>
</dbReference>
<dbReference type="PROSITE" id="PS50112">
    <property type="entry name" value="PAS"/>
    <property type="match status" value="1"/>
</dbReference>
<sequence>MDEGIRVLYAAGGTEGEARADALETTGEFDVTAVTDSSAVLDALSEDTVDCLVSEYALDGIDGLGLLNLVRDTDPAIPFVLFVGDGDENVASDAISRGVTDYIQMYDGDDLAVETLANAVRDAAERYQAEQDVAMLNDLARNVYERITDAFFALDRDWRFTYVNPEAERLLDARAEALIGENFWEVFPEAVGTTFYTEYHRAIATQDSVTFDETFPPVDEHLEVRAFPSEDGLSVHFRATPEDASSAESSHLMELTNMLSYDLIDSIRRAQDAVERAKASGDRDDLDEVEAALSRMNDLVNHSVTLASENQPHQR</sequence>